<dbReference type="EMBL" id="JAATIP010000064">
    <property type="protein sequence ID" value="KAF4380761.1"/>
    <property type="molecule type" value="Genomic_DNA"/>
</dbReference>
<keyword evidence="4 6" id="KW-0442">Lipid degradation</keyword>
<dbReference type="SUPFAM" id="SSF52151">
    <property type="entry name" value="FabD/lysophospholipase-like"/>
    <property type="match status" value="1"/>
</dbReference>
<proteinExistence type="inferred from homology"/>
<dbReference type="GO" id="GO:0006952">
    <property type="term" value="P:defense response"/>
    <property type="evidence" value="ECO:0007669"/>
    <property type="project" value="UniProtKB-KW"/>
</dbReference>
<reference evidence="11 12" key="1">
    <citation type="journal article" date="2020" name="bioRxiv">
        <title>Sequence and annotation of 42 cannabis genomes reveals extensive copy number variation in cannabinoid synthesis and pathogen resistance genes.</title>
        <authorList>
            <person name="Mckernan K.J."/>
            <person name="Helbert Y."/>
            <person name="Kane L.T."/>
            <person name="Ebling H."/>
            <person name="Zhang L."/>
            <person name="Liu B."/>
            <person name="Eaton Z."/>
            <person name="Mclaughlin S."/>
            <person name="Kingan S."/>
            <person name="Baybayan P."/>
            <person name="Concepcion G."/>
            <person name="Jordan M."/>
            <person name="Riva A."/>
            <person name="Barbazuk W."/>
            <person name="Harkins T."/>
        </authorList>
    </citation>
    <scope>NUCLEOTIDE SEQUENCE [LARGE SCALE GENOMIC DNA]</scope>
    <source>
        <strain evidence="11 12">cv. Jamaican Lion 4</strain>
        <strain evidence="10">Father</strain>
        <strain evidence="9">Mother</strain>
        <tissue evidence="9">Leaf</tissue>
    </source>
</reference>
<feature type="short sequence motif" description="GXGXXG" evidence="6">
    <location>
        <begin position="37"/>
        <end position="42"/>
    </location>
</feature>
<feature type="active site" description="Nucleophile" evidence="6">
    <location>
        <position position="77"/>
    </location>
</feature>
<dbReference type="EC" id="3.1.1.-" evidence="7"/>
<keyword evidence="5 6" id="KW-0443">Lipid metabolism</keyword>
<comment type="domain">
    <text evidence="7">The nitrogen atoms of the two glycine residues in the GGXR motif define the oxyanion hole, and stabilize the oxyanion that forms during the nucleophilic attack by the catalytic serine during substrate cleavage.</text>
</comment>
<dbReference type="PANTHER" id="PTHR32176">
    <property type="entry name" value="XYLOSE ISOMERASE"/>
    <property type="match status" value="1"/>
</dbReference>
<evidence type="ECO:0000313" key="9">
    <source>
        <dbReference type="EMBL" id="KAF4380761.1"/>
    </source>
</evidence>
<dbReference type="PROSITE" id="PS51635">
    <property type="entry name" value="PNPLA"/>
    <property type="match status" value="1"/>
</dbReference>
<dbReference type="Pfam" id="PF01734">
    <property type="entry name" value="Patatin"/>
    <property type="match status" value="1"/>
</dbReference>
<dbReference type="GO" id="GO:0016042">
    <property type="term" value="P:lipid catabolic process"/>
    <property type="evidence" value="ECO:0007669"/>
    <property type="project" value="UniProtKB-UniRule"/>
</dbReference>
<dbReference type="Proteomes" id="UP000583929">
    <property type="component" value="Unassembled WGS sequence"/>
</dbReference>
<feature type="active site" description="Proton acceptor" evidence="6">
    <location>
        <position position="228"/>
    </location>
</feature>
<comment type="similarity">
    <text evidence="1 7">Belongs to the patatin family.</text>
</comment>
<gene>
    <name evidence="9" type="ORF">F8388_017115</name>
    <name evidence="10" type="ORF">G4B88_017386</name>
</gene>
<evidence type="ECO:0000259" key="8">
    <source>
        <dbReference type="PROSITE" id="PS51635"/>
    </source>
</evidence>
<dbReference type="Proteomes" id="UP000525078">
    <property type="component" value="Unassembled WGS sequence"/>
</dbReference>
<evidence type="ECO:0000256" key="4">
    <source>
        <dbReference type="ARBA" id="ARBA00022963"/>
    </source>
</evidence>
<comment type="function">
    <text evidence="7">Lipolytic acyl hydrolase (LAH).</text>
</comment>
<evidence type="ECO:0000256" key="1">
    <source>
        <dbReference type="ARBA" id="ARBA00010240"/>
    </source>
</evidence>
<dbReference type="GO" id="GO:0047372">
    <property type="term" value="F:monoacylglycerol lipase activity"/>
    <property type="evidence" value="ECO:0007669"/>
    <property type="project" value="TreeGrafter"/>
</dbReference>
<keyword evidence="3" id="KW-0611">Plant defense</keyword>
<dbReference type="AlphaFoldDB" id="A0A7J6GCS9"/>
<dbReference type="Gene3D" id="3.40.1090.10">
    <property type="entry name" value="Cytosolic phospholipase A2 catalytic domain"/>
    <property type="match status" value="1"/>
</dbReference>
<feature type="domain" description="PNPLA" evidence="8">
    <location>
        <begin position="33"/>
        <end position="241"/>
    </location>
</feature>
<name>A0A7J6GCS9_CANSA</name>
<dbReference type="InterPro" id="IPR016035">
    <property type="entry name" value="Acyl_Trfase/lysoPLipase"/>
</dbReference>
<evidence type="ECO:0000313" key="11">
    <source>
        <dbReference type="Proteomes" id="UP000525078"/>
    </source>
</evidence>
<evidence type="ECO:0000256" key="2">
    <source>
        <dbReference type="ARBA" id="ARBA00022801"/>
    </source>
</evidence>
<dbReference type="InterPro" id="IPR002641">
    <property type="entry name" value="PNPLA_dom"/>
</dbReference>
<keyword evidence="12" id="KW-1185">Reference proteome</keyword>
<organism evidence="9 11">
    <name type="scientific">Cannabis sativa</name>
    <name type="common">Hemp</name>
    <name type="synonym">Marijuana</name>
    <dbReference type="NCBI Taxonomy" id="3483"/>
    <lineage>
        <taxon>Eukaryota</taxon>
        <taxon>Viridiplantae</taxon>
        <taxon>Streptophyta</taxon>
        <taxon>Embryophyta</taxon>
        <taxon>Tracheophyta</taxon>
        <taxon>Spermatophyta</taxon>
        <taxon>Magnoliopsida</taxon>
        <taxon>eudicotyledons</taxon>
        <taxon>Gunneridae</taxon>
        <taxon>Pentapetalae</taxon>
        <taxon>rosids</taxon>
        <taxon>fabids</taxon>
        <taxon>Rosales</taxon>
        <taxon>Cannabaceae</taxon>
        <taxon>Cannabis</taxon>
    </lineage>
</organism>
<sequence>MEVVIEKFGNINNKMKKGGSSSSSSSGKMFTVLSIDGGGIRGVIPGTLLAFLEEKLQELDGEEARLADYFDVISGTSTGGLVTTMLAAPNKDNRPLFAAKDINNFYMEHTPKIFPQNDNASFFKSITSIMDTLTGPKYDGKYLHTLLNNLLGDLTLDQTLTNIVVPAFDIKLMQPVIFSTNQGKAKRLKNARLADVCISTSAAPTFLPPHSFETRDRKGNTCCFDLIDGAVAANNPTMLAISQMLREMTKKKDSLGELMRCEDDDDQQGQATTPPLTPRLDGKNMLVLSLGTGSAKVQEKYNASRASQWGLLSWVFDNGNTPLIDIFGDASSDIVDFLVSTHFQSRRHRNNYLRIQDDTLVGAESSVDVATTENLQRLVEIGNKLLEKPISRVNLETGKYQPIQGEGTNAQALTHFAKLLSQERKLRLSNNKK</sequence>
<dbReference type="EMBL" id="JAATIQ010000009">
    <property type="protein sequence ID" value="KAF4401874.1"/>
    <property type="molecule type" value="Genomic_DNA"/>
</dbReference>
<dbReference type="CDD" id="cd07214">
    <property type="entry name" value="Pat17_isozyme_like"/>
    <property type="match status" value="1"/>
</dbReference>
<dbReference type="PANTHER" id="PTHR32176:SF99">
    <property type="entry name" value="PATATIN"/>
    <property type="match status" value="1"/>
</dbReference>
<evidence type="ECO:0000256" key="6">
    <source>
        <dbReference type="PROSITE-ProRule" id="PRU01161"/>
    </source>
</evidence>
<evidence type="ECO:0000256" key="7">
    <source>
        <dbReference type="RuleBase" id="RU361262"/>
    </source>
</evidence>
<dbReference type="GO" id="GO:0004620">
    <property type="term" value="F:phospholipase activity"/>
    <property type="evidence" value="ECO:0007669"/>
    <property type="project" value="TreeGrafter"/>
</dbReference>
<keyword evidence="2 6" id="KW-0378">Hydrolase</keyword>
<evidence type="ECO:0000313" key="12">
    <source>
        <dbReference type="Proteomes" id="UP000583929"/>
    </source>
</evidence>
<evidence type="ECO:0000256" key="3">
    <source>
        <dbReference type="ARBA" id="ARBA00022821"/>
    </source>
</evidence>
<feature type="short sequence motif" description="DGA/G" evidence="6">
    <location>
        <begin position="228"/>
        <end position="230"/>
    </location>
</feature>
<evidence type="ECO:0000313" key="10">
    <source>
        <dbReference type="EMBL" id="KAF4401874.1"/>
    </source>
</evidence>
<feature type="short sequence motif" description="GXSXG" evidence="6">
    <location>
        <begin position="75"/>
        <end position="79"/>
    </location>
</feature>
<comment type="caution">
    <text evidence="9">The sequence shown here is derived from an EMBL/GenBank/DDBJ whole genome shotgun (WGS) entry which is preliminary data.</text>
</comment>
<dbReference type="FunFam" id="3.40.1090.10:FF:000005">
    <property type="entry name" value="Patatin"/>
    <property type="match status" value="1"/>
</dbReference>
<evidence type="ECO:0000256" key="5">
    <source>
        <dbReference type="ARBA" id="ARBA00023098"/>
    </source>
</evidence>
<protein>
    <recommendedName>
        <fullName evidence="7">Patatin</fullName>
        <ecNumber evidence="7">3.1.1.-</ecNumber>
    </recommendedName>
</protein>
<accession>A0A7J6GCS9</accession>